<dbReference type="RefSeq" id="XP_001313060.1">
    <property type="nucleotide sequence ID" value="XM_001313059.1"/>
</dbReference>
<keyword evidence="2" id="KW-0285">Flavoprotein</keyword>
<proteinExistence type="predicted"/>
<reference evidence="4" key="2">
    <citation type="journal article" date="2007" name="Science">
        <title>Draft genome sequence of the sexually transmitted pathogen Trichomonas vaginalis.</title>
        <authorList>
            <person name="Carlton J.M."/>
            <person name="Hirt R.P."/>
            <person name="Silva J.C."/>
            <person name="Delcher A.L."/>
            <person name="Schatz M."/>
            <person name="Zhao Q."/>
            <person name="Wortman J.R."/>
            <person name="Bidwell S.L."/>
            <person name="Alsmark U.C.M."/>
            <person name="Besteiro S."/>
            <person name="Sicheritz-Ponten T."/>
            <person name="Noel C.J."/>
            <person name="Dacks J.B."/>
            <person name="Foster P.G."/>
            <person name="Simillion C."/>
            <person name="Van de Peer Y."/>
            <person name="Miranda-Saavedra D."/>
            <person name="Barton G.J."/>
            <person name="Westrop G.D."/>
            <person name="Mueller S."/>
            <person name="Dessi D."/>
            <person name="Fiori P.L."/>
            <person name="Ren Q."/>
            <person name="Paulsen I."/>
            <person name="Zhang H."/>
            <person name="Bastida-Corcuera F.D."/>
            <person name="Simoes-Barbosa A."/>
            <person name="Brown M.T."/>
            <person name="Hayes R.D."/>
            <person name="Mukherjee M."/>
            <person name="Okumura C.Y."/>
            <person name="Schneider R."/>
            <person name="Smith A.J."/>
            <person name="Vanacova S."/>
            <person name="Villalvazo M."/>
            <person name="Haas B.J."/>
            <person name="Pertea M."/>
            <person name="Feldblyum T.V."/>
            <person name="Utterback T.R."/>
            <person name="Shu C.L."/>
            <person name="Osoegawa K."/>
            <person name="de Jong P.J."/>
            <person name="Hrdy I."/>
            <person name="Horvathova L."/>
            <person name="Zubacova Z."/>
            <person name="Dolezal P."/>
            <person name="Malik S.B."/>
            <person name="Logsdon J.M. Jr."/>
            <person name="Henze K."/>
            <person name="Gupta A."/>
            <person name="Wang C.C."/>
            <person name="Dunne R.L."/>
            <person name="Upcroft J.A."/>
            <person name="Upcroft P."/>
            <person name="White O."/>
            <person name="Salzberg S.L."/>
            <person name="Tang P."/>
            <person name="Chiu C.-H."/>
            <person name="Lee Y.-S."/>
            <person name="Embley T.M."/>
            <person name="Coombs G.H."/>
            <person name="Mottram J.C."/>
            <person name="Tachezy J."/>
            <person name="Fraser-Liggett C.M."/>
            <person name="Johnson P.J."/>
        </authorList>
    </citation>
    <scope>NUCLEOTIDE SEQUENCE [LARGE SCALE GENOMIC DNA]</scope>
    <source>
        <strain evidence="4">G3</strain>
    </source>
</reference>
<dbReference type="InterPro" id="IPR052397">
    <property type="entry name" value="NADPH-QR_MdaB"/>
</dbReference>
<name>A2F4M6_TRIV3</name>
<dbReference type="InParanoid" id="A2F4M6"/>
<accession>A2F4M6</accession>
<evidence type="ECO:0000313" key="4">
    <source>
        <dbReference type="EMBL" id="EAY00131.1"/>
    </source>
</evidence>
<evidence type="ECO:0000313" key="5">
    <source>
        <dbReference type="Proteomes" id="UP000001542"/>
    </source>
</evidence>
<dbReference type="VEuPathDB" id="TrichDB:TVAGG3_0583440"/>
<protein>
    <submittedName>
        <fullName evidence="4">Uncharacterized protein</fullName>
    </submittedName>
</protein>
<dbReference type="Proteomes" id="UP000001542">
    <property type="component" value="Unassembled WGS sequence"/>
</dbReference>
<keyword evidence="3" id="KW-0274">FAD</keyword>
<dbReference type="EMBL" id="DS113612">
    <property type="protein sequence ID" value="EAY00131.1"/>
    <property type="molecule type" value="Genomic_DNA"/>
</dbReference>
<reference evidence="4" key="1">
    <citation type="submission" date="2006-10" db="EMBL/GenBank/DDBJ databases">
        <authorList>
            <person name="Amadeo P."/>
            <person name="Zhao Q."/>
            <person name="Wortman J."/>
            <person name="Fraser-Liggett C."/>
            <person name="Carlton J."/>
        </authorList>
    </citation>
    <scope>NUCLEOTIDE SEQUENCE</scope>
    <source>
        <strain evidence="4">G3</strain>
    </source>
</reference>
<comment type="cofactor">
    <cofactor evidence="1">
        <name>FAD</name>
        <dbReference type="ChEBI" id="CHEBI:57692"/>
    </cofactor>
</comment>
<evidence type="ECO:0000256" key="1">
    <source>
        <dbReference type="ARBA" id="ARBA00001974"/>
    </source>
</evidence>
<evidence type="ECO:0000256" key="3">
    <source>
        <dbReference type="ARBA" id="ARBA00022827"/>
    </source>
</evidence>
<keyword evidence="5" id="KW-1185">Reference proteome</keyword>
<dbReference type="AlphaFoldDB" id="A2F4M6"/>
<dbReference type="PANTHER" id="PTHR46305">
    <property type="match status" value="1"/>
</dbReference>
<sequence>MSLKNAKVLILNAGFNHPPMAKGKLNEALANDIEKYLKTKGHETKITHMEQGYKVEE</sequence>
<dbReference type="VEuPathDB" id="TrichDB:TVAG_330600"/>
<dbReference type="KEGG" id="tva:4757950"/>
<evidence type="ECO:0000256" key="2">
    <source>
        <dbReference type="ARBA" id="ARBA00022630"/>
    </source>
</evidence>
<gene>
    <name evidence="4" type="ORF">TVAG_330600</name>
</gene>
<dbReference type="PANTHER" id="PTHR46305:SF3">
    <property type="entry name" value="NADPH:QUINONE OXIDOREDUCTASE MDAB"/>
    <property type="match status" value="1"/>
</dbReference>
<organism evidence="4 5">
    <name type="scientific">Trichomonas vaginalis (strain ATCC PRA-98 / G3)</name>
    <dbReference type="NCBI Taxonomy" id="412133"/>
    <lineage>
        <taxon>Eukaryota</taxon>
        <taxon>Metamonada</taxon>
        <taxon>Parabasalia</taxon>
        <taxon>Trichomonadida</taxon>
        <taxon>Trichomonadidae</taxon>
        <taxon>Trichomonas</taxon>
    </lineage>
</organism>
<dbReference type="SMR" id="A2F4M6"/>